<dbReference type="AlphaFoldDB" id="A0A2N3PL58"/>
<gene>
    <name evidence="4" type="ORF">BCM31_05685</name>
</gene>
<evidence type="ECO:0000313" key="4">
    <source>
        <dbReference type="EMBL" id="PKT82477.1"/>
    </source>
</evidence>
<protein>
    <submittedName>
        <fullName evidence="4">Arginine-binding protein</fullName>
    </submittedName>
</protein>
<feature type="domain" description="Ionotropic glutamate receptor C-terminal" evidence="3">
    <location>
        <begin position="38"/>
        <end position="272"/>
    </location>
</feature>
<keyword evidence="5" id="KW-1185">Reference proteome</keyword>
<dbReference type="Proteomes" id="UP000233350">
    <property type="component" value="Unassembled WGS sequence"/>
</dbReference>
<evidence type="ECO:0000259" key="2">
    <source>
        <dbReference type="SMART" id="SM00062"/>
    </source>
</evidence>
<reference evidence="4 5" key="1">
    <citation type="submission" date="2016-07" db="EMBL/GenBank/DDBJ databases">
        <title>Detection of Helicobacter winghamensis from caecal content of red fox (Vulpes vulpes).</title>
        <authorList>
            <person name="Zanoni R.G."/>
            <person name="Florio D."/>
            <person name="Caffara M."/>
            <person name="Renzi M."/>
            <person name="Parisi A."/>
            <person name="Pasquali F."/>
            <person name="Manfreda G."/>
        </authorList>
    </citation>
    <scope>NUCLEOTIDE SEQUENCE [LARGE SCALE GENOMIC DNA]</scope>
    <source>
        <strain evidence="4 5">295_13</strain>
    </source>
</reference>
<dbReference type="GO" id="GO:0015276">
    <property type="term" value="F:ligand-gated monoatomic ion channel activity"/>
    <property type="evidence" value="ECO:0007669"/>
    <property type="project" value="InterPro"/>
</dbReference>
<keyword evidence="1" id="KW-0732">Signal</keyword>
<evidence type="ECO:0000259" key="3">
    <source>
        <dbReference type="SMART" id="SM00079"/>
    </source>
</evidence>
<comment type="caution">
    <text evidence="4">The sequence shown here is derived from an EMBL/GenBank/DDBJ whole genome shotgun (WGS) entry which is preliminary data.</text>
</comment>
<organism evidence="4 5">
    <name type="scientific">Helicobacter winghamensis</name>
    <dbReference type="NCBI Taxonomy" id="157268"/>
    <lineage>
        <taxon>Bacteria</taxon>
        <taxon>Pseudomonadati</taxon>
        <taxon>Campylobacterota</taxon>
        <taxon>Epsilonproteobacteria</taxon>
        <taxon>Campylobacterales</taxon>
        <taxon>Helicobacteraceae</taxon>
        <taxon>Helicobacter</taxon>
    </lineage>
</organism>
<evidence type="ECO:0000313" key="5">
    <source>
        <dbReference type="Proteomes" id="UP000233350"/>
    </source>
</evidence>
<proteinExistence type="predicted"/>
<accession>A0A2N3PL58</accession>
<dbReference type="Pfam" id="PF00497">
    <property type="entry name" value="SBP_bac_3"/>
    <property type="match status" value="1"/>
</dbReference>
<sequence length="272" mass="29416">MILAYFSCKEICVYRLILSSVLATFISFGLSGCKEDEKLVVATAAEFPPFEFKEGSEYKGVDMDISKEIAKRLGKELEIKDMEFDSVMSAVSSGNADFAASGLTINETRLKVADFTKPYYNANQVVVIKSENAELKAVKNNAEALIDAISKKNGIKIGVQTSTTGAFFAKGDKDWGFVGFPNAEVKSFVNGSLAISALVNGQVDLVILDEAPAKLISKANAGTEVLPITLTQEQYGVAVKKGNKELLDSINGALEAMEKDGTLESIMQKYFK</sequence>
<evidence type="ECO:0000256" key="1">
    <source>
        <dbReference type="ARBA" id="ARBA00022729"/>
    </source>
</evidence>
<feature type="domain" description="Solute-binding protein family 3/N-terminal" evidence="2">
    <location>
        <begin position="38"/>
        <end position="272"/>
    </location>
</feature>
<dbReference type="Gene3D" id="3.40.190.10">
    <property type="entry name" value="Periplasmic binding protein-like II"/>
    <property type="match status" value="2"/>
</dbReference>
<dbReference type="PANTHER" id="PTHR35936:SF17">
    <property type="entry name" value="ARGININE-BINDING EXTRACELLULAR PROTEIN ARTP"/>
    <property type="match status" value="1"/>
</dbReference>
<dbReference type="InterPro" id="IPR001320">
    <property type="entry name" value="Iontro_rcpt_C"/>
</dbReference>
<dbReference type="InterPro" id="IPR001638">
    <property type="entry name" value="Solute-binding_3/MltF_N"/>
</dbReference>
<name>A0A2N3PL58_9HELI</name>
<dbReference type="SMART" id="SM00079">
    <property type="entry name" value="PBPe"/>
    <property type="match status" value="1"/>
</dbReference>
<dbReference type="SUPFAM" id="SSF53850">
    <property type="entry name" value="Periplasmic binding protein-like II"/>
    <property type="match status" value="1"/>
</dbReference>
<dbReference type="EMBL" id="MBPK01000003">
    <property type="protein sequence ID" value="PKT82477.1"/>
    <property type="molecule type" value="Genomic_DNA"/>
</dbReference>
<dbReference type="GO" id="GO:0016020">
    <property type="term" value="C:membrane"/>
    <property type="evidence" value="ECO:0007669"/>
    <property type="project" value="InterPro"/>
</dbReference>
<dbReference type="SMART" id="SM00062">
    <property type="entry name" value="PBPb"/>
    <property type="match status" value="1"/>
</dbReference>
<dbReference type="PANTHER" id="PTHR35936">
    <property type="entry name" value="MEMBRANE-BOUND LYTIC MUREIN TRANSGLYCOSYLASE F"/>
    <property type="match status" value="1"/>
</dbReference>
<dbReference type="STRING" id="556267.HWAG_01544"/>